<dbReference type="PANTHER" id="PTHR36302">
    <property type="entry name" value="BLR7088 PROTEIN"/>
    <property type="match status" value="1"/>
</dbReference>
<dbReference type="InterPro" id="IPR036182">
    <property type="entry name" value="PCuAC_sf"/>
</dbReference>
<reference evidence="2 3" key="1">
    <citation type="submission" date="2021-08" db="EMBL/GenBank/DDBJ databases">
        <title>Comparative Genomics Analysis of the Genus Qipengyuania Reveals Extensive Genetic Diversity and Metabolic Versatility, Including the Description of Fifteen Novel Species.</title>
        <authorList>
            <person name="Liu Y."/>
        </authorList>
    </citation>
    <scope>NUCLEOTIDE SEQUENCE [LARGE SCALE GENOMIC DNA]</scope>
    <source>
        <strain evidence="2 3">6D47A</strain>
    </source>
</reference>
<name>A0ABS7J297_9SPHN</name>
<evidence type="ECO:0000313" key="3">
    <source>
        <dbReference type="Proteomes" id="UP000755104"/>
    </source>
</evidence>
<keyword evidence="3" id="KW-1185">Reference proteome</keyword>
<evidence type="ECO:0000256" key="1">
    <source>
        <dbReference type="SAM" id="SignalP"/>
    </source>
</evidence>
<dbReference type="Pfam" id="PF04314">
    <property type="entry name" value="PCuAC"/>
    <property type="match status" value="1"/>
</dbReference>
<evidence type="ECO:0000313" key="2">
    <source>
        <dbReference type="EMBL" id="MBX7481448.1"/>
    </source>
</evidence>
<dbReference type="InterPro" id="IPR007410">
    <property type="entry name" value="LpqE-like"/>
</dbReference>
<dbReference type="SUPFAM" id="SSF110087">
    <property type="entry name" value="DR1885-like metal-binding protein"/>
    <property type="match status" value="1"/>
</dbReference>
<dbReference type="InterPro" id="IPR058248">
    <property type="entry name" value="Lxx211020-like"/>
</dbReference>
<dbReference type="PANTHER" id="PTHR36302:SF1">
    <property type="entry name" value="COPPER CHAPERONE PCU(A)C"/>
    <property type="match status" value="1"/>
</dbReference>
<feature type="chain" id="PRO_5046622765" evidence="1">
    <location>
        <begin position="24"/>
        <end position="149"/>
    </location>
</feature>
<sequence>MKKLIALTAFGIGVAGIGAVTVAATTTPAVHHVSHAAAAITARAPAEVPVYLVLEGGQKTVSLVGARSPDAAKVQFVVPADDSSSVSISDTISNVEIPANGSITFEADGRHLMLKDLTPAARSRGGVDLMLKFSDGSNRTVRAVFEGEL</sequence>
<organism evidence="2 3">
    <name type="scientific">Qipengyuania qiaonensis</name>
    <dbReference type="NCBI Taxonomy" id="2867240"/>
    <lineage>
        <taxon>Bacteria</taxon>
        <taxon>Pseudomonadati</taxon>
        <taxon>Pseudomonadota</taxon>
        <taxon>Alphaproteobacteria</taxon>
        <taxon>Sphingomonadales</taxon>
        <taxon>Erythrobacteraceae</taxon>
        <taxon>Qipengyuania</taxon>
    </lineage>
</organism>
<dbReference type="EMBL" id="JAIGNO010000001">
    <property type="protein sequence ID" value="MBX7481448.1"/>
    <property type="molecule type" value="Genomic_DNA"/>
</dbReference>
<comment type="caution">
    <text evidence="2">The sequence shown here is derived from an EMBL/GenBank/DDBJ whole genome shotgun (WGS) entry which is preliminary data.</text>
</comment>
<gene>
    <name evidence="2" type="ORF">K3174_02815</name>
</gene>
<proteinExistence type="predicted"/>
<dbReference type="Gene3D" id="2.60.40.1890">
    <property type="entry name" value="PCu(A)C copper chaperone"/>
    <property type="match status" value="1"/>
</dbReference>
<feature type="signal peptide" evidence="1">
    <location>
        <begin position="1"/>
        <end position="23"/>
    </location>
</feature>
<keyword evidence="1" id="KW-0732">Signal</keyword>
<dbReference type="Proteomes" id="UP000755104">
    <property type="component" value="Unassembled WGS sequence"/>
</dbReference>
<protein>
    <submittedName>
        <fullName evidence="2">Copper chaperone PCu(A)C</fullName>
    </submittedName>
</protein>
<accession>A0ABS7J297</accession>
<dbReference type="RefSeq" id="WP_221555361.1">
    <property type="nucleotide sequence ID" value="NZ_JAIGNO010000001.1"/>
</dbReference>